<evidence type="ECO:0000313" key="4">
    <source>
        <dbReference type="Proteomes" id="UP000499080"/>
    </source>
</evidence>
<dbReference type="EMBL" id="BGPR01115704">
    <property type="protein sequence ID" value="GBN04816.1"/>
    <property type="molecule type" value="Genomic_DNA"/>
</dbReference>
<dbReference type="Proteomes" id="UP000499080">
    <property type="component" value="Unassembled WGS sequence"/>
</dbReference>
<dbReference type="GO" id="GO:0035336">
    <property type="term" value="P:long-chain fatty-acyl-CoA metabolic process"/>
    <property type="evidence" value="ECO:0007669"/>
    <property type="project" value="TreeGrafter"/>
</dbReference>
<keyword evidence="1" id="KW-0560">Oxidoreductase</keyword>
<keyword evidence="4" id="KW-1185">Reference proteome</keyword>
<feature type="non-terminal residue" evidence="3">
    <location>
        <position position="1"/>
    </location>
</feature>
<comment type="catalytic activity">
    <reaction evidence="1">
        <text>a long-chain fatty acyl-CoA + 2 NADPH + 2 H(+) = a long-chain primary fatty alcohol + 2 NADP(+) + CoA</text>
        <dbReference type="Rhea" id="RHEA:52716"/>
        <dbReference type="ChEBI" id="CHEBI:15378"/>
        <dbReference type="ChEBI" id="CHEBI:57287"/>
        <dbReference type="ChEBI" id="CHEBI:57783"/>
        <dbReference type="ChEBI" id="CHEBI:58349"/>
        <dbReference type="ChEBI" id="CHEBI:77396"/>
        <dbReference type="ChEBI" id="CHEBI:83139"/>
        <dbReference type="EC" id="1.2.1.84"/>
    </reaction>
</comment>
<evidence type="ECO:0000259" key="2">
    <source>
        <dbReference type="Pfam" id="PF07993"/>
    </source>
</evidence>
<dbReference type="InterPro" id="IPR026055">
    <property type="entry name" value="FAR"/>
</dbReference>
<evidence type="ECO:0000256" key="1">
    <source>
        <dbReference type="RuleBase" id="RU363097"/>
    </source>
</evidence>
<dbReference type="InterPro" id="IPR013120">
    <property type="entry name" value="FAR_NAD-bd"/>
</dbReference>
<comment type="caution">
    <text evidence="3">The sequence shown here is derived from an EMBL/GenBank/DDBJ whole genome shotgun (WGS) entry which is preliminary data.</text>
</comment>
<dbReference type="EC" id="1.2.1.84" evidence="1"/>
<reference evidence="3 4" key="1">
    <citation type="journal article" date="2019" name="Sci. Rep.">
        <title>Orb-weaving spider Araneus ventricosus genome elucidates the spidroin gene catalogue.</title>
        <authorList>
            <person name="Kono N."/>
            <person name="Nakamura H."/>
            <person name="Ohtoshi R."/>
            <person name="Moran D.A.P."/>
            <person name="Shinohara A."/>
            <person name="Yoshida Y."/>
            <person name="Fujiwara M."/>
            <person name="Mori M."/>
            <person name="Tomita M."/>
            <person name="Arakawa K."/>
        </authorList>
    </citation>
    <scope>NUCLEOTIDE SEQUENCE [LARGE SCALE GENOMIC DNA]</scope>
</reference>
<dbReference type="PANTHER" id="PTHR11011:SF45">
    <property type="entry name" value="FATTY ACYL-COA REDUCTASE CG8306-RELATED"/>
    <property type="match status" value="1"/>
</dbReference>
<name>A0A4Y2KTX7_ARAVE</name>
<dbReference type="AlphaFoldDB" id="A0A4Y2KTX7"/>
<dbReference type="GO" id="GO:0080019">
    <property type="term" value="F:alcohol-forming very long-chain fatty acyl-CoA reductase activity"/>
    <property type="evidence" value="ECO:0007669"/>
    <property type="project" value="InterPro"/>
</dbReference>
<comment type="function">
    <text evidence="1">Catalyzes the reduction of fatty acyl-CoA to fatty alcohols.</text>
</comment>
<dbReference type="Pfam" id="PF07993">
    <property type="entry name" value="NAD_binding_4"/>
    <property type="match status" value="1"/>
</dbReference>
<accession>A0A4Y2KTX7</accession>
<gene>
    <name evidence="3" type="ORF">AVEN_205189_1</name>
</gene>
<dbReference type="GO" id="GO:0102965">
    <property type="term" value="F:alcohol-forming long-chain fatty acyl-CoA reductase activity"/>
    <property type="evidence" value="ECO:0007669"/>
    <property type="project" value="UniProtKB-EC"/>
</dbReference>
<keyword evidence="1" id="KW-0521">NADP</keyword>
<organism evidence="3 4">
    <name type="scientific">Araneus ventricosus</name>
    <name type="common">Orbweaver spider</name>
    <name type="synonym">Epeira ventricosa</name>
    <dbReference type="NCBI Taxonomy" id="182803"/>
    <lineage>
        <taxon>Eukaryota</taxon>
        <taxon>Metazoa</taxon>
        <taxon>Ecdysozoa</taxon>
        <taxon>Arthropoda</taxon>
        <taxon>Chelicerata</taxon>
        <taxon>Arachnida</taxon>
        <taxon>Araneae</taxon>
        <taxon>Araneomorphae</taxon>
        <taxon>Entelegynae</taxon>
        <taxon>Araneoidea</taxon>
        <taxon>Araneidae</taxon>
        <taxon>Araneus</taxon>
    </lineage>
</organism>
<protein>
    <recommendedName>
        <fullName evidence="1">Fatty acyl-CoA reductase</fullName>
        <ecNumber evidence="1">1.2.1.84</ecNumber>
    </recommendedName>
</protein>
<feature type="domain" description="Thioester reductase (TE)" evidence="2">
    <location>
        <begin position="3"/>
        <end position="58"/>
    </location>
</feature>
<dbReference type="OrthoDB" id="429813at2759"/>
<dbReference type="PANTHER" id="PTHR11011">
    <property type="entry name" value="MALE STERILITY PROTEIN 2-RELATED"/>
    <property type="match status" value="1"/>
</dbReference>
<keyword evidence="1" id="KW-0443">Lipid metabolism</keyword>
<proteinExistence type="inferred from homology"/>
<dbReference type="Gene3D" id="3.40.50.720">
    <property type="entry name" value="NAD(P)-binding Rossmann-like Domain"/>
    <property type="match status" value="1"/>
</dbReference>
<keyword evidence="1" id="KW-0444">Lipid biosynthesis</keyword>
<dbReference type="GO" id="GO:0005777">
    <property type="term" value="C:peroxisome"/>
    <property type="evidence" value="ECO:0007669"/>
    <property type="project" value="TreeGrafter"/>
</dbReference>
<evidence type="ECO:0000313" key="3">
    <source>
        <dbReference type="EMBL" id="GBN04816.1"/>
    </source>
</evidence>
<sequence length="63" mass="7103">KEDKEKFQELIAHCKPDWPNSYIFSKCLAENVIMDTASDLPVAIMCPSVVVSTWKHPIPASRS</sequence>
<comment type="similarity">
    <text evidence="1">Belongs to the fatty acyl-CoA reductase family.</text>
</comment>